<feature type="compositionally biased region" description="Pro residues" evidence="1">
    <location>
        <begin position="80"/>
        <end position="90"/>
    </location>
</feature>
<dbReference type="AlphaFoldDB" id="A0AAP1C9L4"/>
<keyword evidence="2" id="KW-0732">Signal</keyword>
<evidence type="ECO:0000256" key="1">
    <source>
        <dbReference type="SAM" id="MobiDB-lite"/>
    </source>
</evidence>
<reference evidence="3 4" key="1">
    <citation type="submission" date="2015-11" db="EMBL/GenBank/DDBJ databases">
        <title>Expanding the genomic diversity of Burkholderia species for the development of highly accurate diagnostics.</title>
        <authorList>
            <person name="Sahl J."/>
            <person name="Keim P."/>
            <person name="Wagner D."/>
        </authorList>
    </citation>
    <scope>NUCLEOTIDE SEQUENCE [LARGE SCALE GENOMIC DNA]</scope>
    <source>
        <strain evidence="3 4">RF32-BP12</strain>
    </source>
</reference>
<organism evidence="3 4">
    <name type="scientific">Burkholderia latens</name>
    <dbReference type="NCBI Taxonomy" id="488446"/>
    <lineage>
        <taxon>Bacteria</taxon>
        <taxon>Pseudomonadati</taxon>
        <taxon>Pseudomonadota</taxon>
        <taxon>Betaproteobacteria</taxon>
        <taxon>Burkholderiales</taxon>
        <taxon>Burkholderiaceae</taxon>
        <taxon>Burkholderia</taxon>
        <taxon>Burkholderia cepacia complex</taxon>
    </lineage>
</organism>
<evidence type="ECO:0000313" key="3">
    <source>
        <dbReference type="EMBL" id="KVA12767.1"/>
    </source>
</evidence>
<dbReference type="EMBL" id="LOTQ01000001">
    <property type="protein sequence ID" value="KVA12767.1"/>
    <property type="molecule type" value="Genomic_DNA"/>
</dbReference>
<evidence type="ECO:0008006" key="5">
    <source>
        <dbReference type="Google" id="ProtNLM"/>
    </source>
</evidence>
<name>A0AAP1C9L4_9BURK</name>
<evidence type="ECO:0000256" key="2">
    <source>
        <dbReference type="SAM" id="SignalP"/>
    </source>
</evidence>
<accession>A0AAP1C9L4</accession>
<feature type="signal peptide" evidence="2">
    <location>
        <begin position="1"/>
        <end position="27"/>
    </location>
</feature>
<evidence type="ECO:0000313" key="4">
    <source>
        <dbReference type="Proteomes" id="UP000056450"/>
    </source>
</evidence>
<comment type="caution">
    <text evidence="3">The sequence shown here is derived from an EMBL/GenBank/DDBJ whole genome shotgun (WGS) entry which is preliminary data.</text>
</comment>
<protein>
    <recommendedName>
        <fullName evidence="5">Lipoprotein</fullName>
    </recommendedName>
</protein>
<dbReference type="RefSeq" id="WP_040143725.1">
    <property type="nucleotide sequence ID" value="NZ_LOTQ01000001.1"/>
</dbReference>
<proteinExistence type="predicted"/>
<feature type="region of interest" description="Disordered" evidence="1">
    <location>
        <begin position="79"/>
        <end position="108"/>
    </location>
</feature>
<feature type="chain" id="PRO_5042974324" description="Lipoprotein" evidence="2">
    <location>
        <begin position="28"/>
        <end position="108"/>
    </location>
</feature>
<gene>
    <name evidence="3" type="ORF">WI41_04750</name>
</gene>
<sequence length="108" mass="11782">MRTTFSLSFRQMAIACALACQFVPAHAEESAKSARALLLADNTPDVYHDKRSGIVPVAVPRPRSSDKTSVTLWDEIAPPARLPVPMPVPRPGDAQHAMEHSAPIRLDQ</sequence>
<dbReference type="Proteomes" id="UP000056450">
    <property type="component" value="Unassembled WGS sequence"/>
</dbReference>